<accession>A0A327L1J5</accession>
<evidence type="ECO:0000313" key="8">
    <source>
        <dbReference type="Proteomes" id="UP000249130"/>
    </source>
</evidence>
<dbReference type="EMBL" id="NPEX01000047">
    <property type="protein sequence ID" value="RAI44366.1"/>
    <property type="molecule type" value="Genomic_DNA"/>
</dbReference>
<keyword evidence="8" id="KW-1185">Reference proteome</keyword>
<feature type="domain" description="Aldehyde dehydrogenase" evidence="6">
    <location>
        <begin position="15"/>
        <end position="469"/>
    </location>
</feature>
<evidence type="ECO:0000256" key="4">
    <source>
        <dbReference type="PROSITE-ProRule" id="PRU10007"/>
    </source>
</evidence>
<organism evidence="7 8">
    <name type="scientific">Rhodoplanes roseus</name>
    <dbReference type="NCBI Taxonomy" id="29409"/>
    <lineage>
        <taxon>Bacteria</taxon>
        <taxon>Pseudomonadati</taxon>
        <taxon>Pseudomonadota</taxon>
        <taxon>Alphaproteobacteria</taxon>
        <taxon>Hyphomicrobiales</taxon>
        <taxon>Nitrobacteraceae</taxon>
        <taxon>Rhodoplanes</taxon>
    </lineage>
</organism>
<name>A0A327L1J5_9BRAD</name>
<dbReference type="Gene3D" id="3.40.309.10">
    <property type="entry name" value="Aldehyde Dehydrogenase, Chain A, domain 2"/>
    <property type="match status" value="1"/>
</dbReference>
<evidence type="ECO:0000256" key="2">
    <source>
        <dbReference type="ARBA" id="ARBA00023002"/>
    </source>
</evidence>
<dbReference type="PROSITE" id="PS00687">
    <property type="entry name" value="ALDEHYDE_DEHYDR_GLU"/>
    <property type="match status" value="1"/>
</dbReference>
<protein>
    <submittedName>
        <fullName evidence="7">Salicylaldehyde dehydrogenase</fullName>
    </submittedName>
</protein>
<dbReference type="AlphaFoldDB" id="A0A327L1J5"/>
<sequence>MRTTLLIDNREVPASSGETFQRLSPIDGSLVTEAAAATLDDARLAIESAAAAFPAWAALGPNARRDILMESARLLQERVNELIEPMMQETGAAQPWIRFNVKIASGMLREAAALTTQIKGEVIPTDKPGAMTITVRRPVGVILSIVPWNAPIILAVRSFALALACGNTVVMKAASPSPGTQFNLVRIMRDAGLPPGVLNYISNAPANTPKIVESMIAHPAVRRVNITGSTGSGRAVAEICGRHLKPVLLELGGKAPMIVLEDADIEHAARACAFGAYIHQGQVCMSTERAVVENKIADAFAEKLAAKAKTIATGDPRKSDAPLGSLIGKADAARVKDLIEDAVAKGARLLAGGTADGALMTASVLDHVTPEMKIYYEESFGPVVCLVRVDGVEEAVRVANDTEYGLSSSIFTHDVKKALEVASRLDFGCCHINGPTVHDEPQMPLGGMKASGYGRFGGQPGISEFTELQCITIEDPSQHYPF</sequence>
<evidence type="ECO:0000256" key="3">
    <source>
        <dbReference type="ARBA" id="ARBA00023027"/>
    </source>
</evidence>
<evidence type="ECO:0000256" key="1">
    <source>
        <dbReference type="ARBA" id="ARBA00009986"/>
    </source>
</evidence>
<comment type="similarity">
    <text evidence="1 5">Belongs to the aldehyde dehydrogenase family.</text>
</comment>
<keyword evidence="2 5" id="KW-0560">Oxidoreductase</keyword>
<dbReference type="InterPro" id="IPR016163">
    <property type="entry name" value="Ald_DH_C"/>
</dbReference>
<dbReference type="CDD" id="cd07105">
    <property type="entry name" value="ALDH_SaliADH"/>
    <property type="match status" value="1"/>
</dbReference>
<dbReference type="InterPro" id="IPR029510">
    <property type="entry name" value="Ald_DH_CS_GLU"/>
</dbReference>
<gene>
    <name evidence="7" type="ORF">CH341_09430</name>
</gene>
<dbReference type="Pfam" id="PF00171">
    <property type="entry name" value="Aldedh"/>
    <property type="match status" value="1"/>
</dbReference>
<evidence type="ECO:0000259" key="6">
    <source>
        <dbReference type="Pfam" id="PF00171"/>
    </source>
</evidence>
<dbReference type="InterPro" id="IPR015590">
    <property type="entry name" value="Aldehyde_DH_dom"/>
</dbReference>
<keyword evidence="3" id="KW-0520">NAD</keyword>
<proteinExistence type="inferred from homology"/>
<dbReference type="SUPFAM" id="SSF53720">
    <property type="entry name" value="ALDH-like"/>
    <property type="match status" value="1"/>
</dbReference>
<evidence type="ECO:0000256" key="5">
    <source>
        <dbReference type="RuleBase" id="RU003345"/>
    </source>
</evidence>
<dbReference type="PANTHER" id="PTHR42986:SF1">
    <property type="entry name" value="BENZALDEHYDE DEHYDROGENASE YFMT"/>
    <property type="match status" value="1"/>
</dbReference>
<dbReference type="FunFam" id="3.40.309.10:FF:000010">
    <property type="entry name" value="Gamma-aminobutyraldehyde dehydrogenase"/>
    <property type="match status" value="1"/>
</dbReference>
<dbReference type="RefSeq" id="WP_111418794.1">
    <property type="nucleotide sequence ID" value="NZ_NPEX01000047.1"/>
</dbReference>
<dbReference type="GO" id="GO:0016620">
    <property type="term" value="F:oxidoreductase activity, acting on the aldehyde or oxo group of donors, NAD or NADP as acceptor"/>
    <property type="evidence" value="ECO:0007669"/>
    <property type="project" value="InterPro"/>
</dbReference>
<evidence type="ECO:0000313" key="7">
    <source>
        <dbReference type="EMBL" id="RAI44366.1"/>
    </source>
</evidence>
<comment type="caution">
    <text evidence="7">The sequence shown here is derived from an EMBL/GenBank/DDBJ whole genome shotgun (WGS) entry which is preliminary data.</text>
</comment>
<dbReference type="InterPro" id="IPR016162">
    <property type="entry name" value="Ald_DH_N"/>
</dbReference>
<feature type="active site" evidence="4">
    <location>
        <position position="250"/>
    </location>
</feature>
<reference evidence="7 8" key="1">
    <citation type="submission" date="2017-07" db="EMBL/GenBank/DDBJ databases">
        <title>Draft Genome Sequences of Select Purple Nonsulfur Bacteria.</title>
        <authorList>
            <person name="Lasarre B."/>
            <person name="Mckinlay J.B."/>
        </authorList>
    </citation>
    <scope>NUCLEOTIDE SEQUENCE [LARGE SCALE GENOMIC DNA]</scope>
    <source>
        <strain evidence="7 8">DSM 5909</strain>
    </source>
</reference>
<dbReference type="InterPro" id="IPR016161">
    <property type="entry name" value="Ald_DH/histidinol_DH"/>
</dbReference>
<dbReference type="OrthoDB" id="9812625at2"/>
<dbReference type="Gene3D" id="3.40.605.10">
    <property type="entry name" value="Aldehyde Dehydrogenase, Chain A, domain 1"/>
    <property type="match status" value="1"/>
</dbReference>
<dbReference type="Proteomes" id="UP000249130">
    <property type="component" value="Unassembled WGS sequence"/>
</dbReference>
<dbReference type="PANTHER" id="PTHR42986">
    <property type="entry name" value="BENZALDEHYDE DEHYDROGENASE YFMT"/>
    <property type="match status" value="1"/>
</dbReference>